<name>A0A9W7G051_9STRA</name>
<dbReference type="AlphaFoldDB" id="A0A9W7G051"/>
<sequence length="103" mass="11606">MPAGAEKQFVINFLEGMKEFFESNPSMAEQAGDVWSADGNSTAILEEIIQQRCKEKSAAGETSRLEPFNTEDGAVRLRKLILSQREDEDIAEMLDAFRAHKRK</sequence>
<protein>
    <submittedName>
        <fullName evidence="1">Uncharacterized protein</fullName>
    </submittedName>
</protein>
<dbReference type="EMBL" id="BRYA01000610">
    <property type="protein sequence ID" value="GMI25477.1"/>
    <property type="molecule type" value="Genomic_DNA"/>
</dbReference>
<dbReference type="Proteomes" id="UP001165065">
    <property type="component" value="Unassembled WGS sequence"/>
</dbReference>
<keyword evidence="2" id="KW-1185">Reference proteome</keyword>
<accession>A0A9W7G051</accession>
<evidence type="ECO:0000313" key="1">
    <source>
        <dbReference type="EMBL" id="GMI25477.1"/>
    </source>
</evidence>
<comment type="caution">
    <text evidence="1">The sequence shown here is derived from an EMBL/GenBank/DDBJ whole genome shotgun (WGS) entry which is preliminary data.</text>
</comment>
<evidence type="ECO:0000313" key="2">
    <source>
        <dbReference type="Proteomes" id="UP001165065"/>
    </source>
</evidence>
<organism evidence="1 2">
    <name type="scientific">Triparma columacea</name>
    <dbReference type="NCBI Taxonomy" id="722753"/>
    <lineage>
        <taxon>Eukaryota</taxon>
        <taxon>Sar</taxon>
        <taxon>Stramenopiles</taxon>
        <taxon>Ochrophyta</taxon>
        <taxon>Bolidophyceae</taxon>
        <taxon>Parmales</taxon>
        <taxon>Triparmaceae</taxon>
        <taxon>Triparma</taxon>
    </lineage>
</organism>
<proteinExistence type="predicted"/>
<gene>
    <name evidence="1" type="ORF">TrCOL_g3899</name>
</gene>
<reference evidence="2" key="1">
    <citation type="journal article" date="2023" name="Commun. Biol.">
        <title>Genome analysis of Parmales, the sister group of diatoms, reveals the evolutionary specialization of diatoms from phago-mixotrophs to photoautotrophs.</title>
        <authorList>
            <person name="Ban H."/>
            <person name="Sato S."/>
            <person name="Yoshikawa S."/>
            <person name="Yamada K."/>
            <person name="Nakamura Y."/>
            <person name="Ichinomiya M."/>
            <person name="Sato N."/>
            <person name="Blanc-Mathieu R."/>
            <person name="Endo H."/>
            <person name="Kuwata A."/>
            <person name="Ogata H."/>
        </authorList>
    </citation>
    <scope>NUCLEOTIDE SEQUENCE [LARGE SCALE GENOMIC DNA]</scope>
</reference>